<accession>A0A916S3I2</accession>
<keyword evidence="1" id="KW-0812">Transmembrane</keyword>
<organism evidence="3 4">
    <name type="scientific">Edaphobacter acidisoli</name>
    <dbReference type="NCBI Taxonomy" id="2040573"/>
    <lineage>
        <taxon>Bacteria</taxon>
        <taxon>Pseudomonadati</taxon>
        <taxon>Acidobacteriota</taxon>
        <taxon>Terriglobia</taxon>
        <taxon>Terriglobales</taxon>
        <taxon>Acidobacteriaceae</taxon>
        <taxon>Edaphobacter</taxon>
    </lineage>
</organism>
<evidence type="ECO:0008006" key="5">
    <source>
        <dbReference type="Google" id="ProtNLM"/>
    </source>
</evidence>
<sequence>MNKARIIIALFGLFAALAIAPIASADPVSVSGSGTWDAATPTTAYSVAGASWYFSFNLPDPIASNPSTQVTNFTYDLNGSEVINSMPGGILFYSVADGGGFDLFVPVDSSSGASIISLYFPDDVGSDLSLAFGNYSAEIGLNDSLLPGSGEGNVNITPEPSSIILLGTALLMGSALIYRCRTIRA</sequence>
<feature type="chain" id="PRO_5037826779" description="PEP-CTERM protein-sorting domain-containing protein" evidence="2">
    <location>
        <begin position="26"/>
        <end position="185"/>
    </location>
</feature>
<gene>
    <name evidence="3" type="ORF">GCM10011507_34070</name>
</gene>
<evidence type="ECO:0000256" key="1">
    <source>
        <dbReference type="SAM" id="Phobius"/>
    </source>
</evidence>
<protein>
    <recommendedName>
        <fullName evidence="5">PEP-CTERM protein-sorting domain-containing protein</fullName>
    </recommendedName>
</protein>
<comment type="caution">
    <text evidence="3">The sequence shown here is derived from an EMBL/GenBank/DDBJ whole genome shotgun (WGS) entry which is preliminary data.</text>
</comment>
<evidence type="ECO:0000256" key="2">
    <source>
        <dbReference type="SAM" id="SignalP"/>
    </source>
</evidence>
<dbReference type="RefSeq" id="WP_188760739.1">
    <property type="nucleotide sequence ID" value="NZ_BMJB01000004.1"/>
</dbReference>
<evidence type="ECO:0000313" key="3">
    <source>
        <dbReference type="EMBL" id="GGA79990.1"/>
    </source>
</evidence>
<name>A0A916S3I2_9BACT</name>
<reference evidence="3" key="2">
    <citation type="submission" date="2020-09" db="EMBL/GenBank/DDBJ databases">
        <authorList>
            <person name="Sun Q."/>
            <person name="Zhou Y."/>
        </authorList>
    </citation>
    <scope>NUCLEOTIDE SEQUENCE</scope>
    <source>
        <strain evidence="3">CGMCC 1.15447</strain>
    </source>
</reference>
<reference evidence="3" key="1">
    <citation type="journal article" date="2014" name="Int. J. Syst. Evol. Microbiol.">
        <title>Complete genome sequence of Corynebacterium casei LMG S-19264T (=DSM 44701T), isolated from a smear-ripened cheese.</title>
        <authorList>
            <consortium name="US DOE Joint Genome Institute (JGI-PGF)"/>
            <person name="Walter F."/>
            <person name="Albersmeier A."/>
            <person name="Kalinowski J."/>
            <person name="Ruckert C."/>
        </authorList>
    </citation>
    <scope>NUCLEOTIDE SEQUENCE</scope>
    <source>
        <strain evidence="3">CGMCC 1.15447</strain>
    </source>
</reference>
<dbReference type="Proteomes" id="UP000648801">
    <property type="component" value="Unassembled WGS sequence"/>
</dbReference>
<keyword evidence="1" id="KW-1133">Transmembrane helix</keyword>
<proteinExistence type="predicted"/>
<feature type="transmembrane region" description="Helical" evidence="1">
    <location>
        <begin position="163"/>
        <end position="180"/>
    </location>
</feature>
<dbReference type="EMBL" id="BMJB01000004">
    <property type="protein sequence ID" value="GGA79990.1"/>
    <property type="molecule type" value="Genomic_DNA"/>
</dbReference>
<feature type="signal peptide" evidence="2">
    <location>
        <begin position="1"/>
        <end position="25"/>
    </location>
</feature>
<keyword evidence="2" id="KW-0732">Signal</keyword>
<keyword evidence="4" id="KW-1185">Reference proteome</keyword>
<evidence type="ECO:0000313" key="4">
    <source>
        <dbReference type="Proteomes" id="UP000648801"/>
    </source>
</evidence>
<dbReference type="AlphaFoldDB" id="A0A916S3I2"/>
<keyword evidence="1" id="KW-0472">Membrane</keyword>
<dbReference type="InterPro" id="IPR013424">
    <property type="entry name" value="Ice-binding_C"/>
</dbReference>
<dbReference type="NCBIfam" id="TIGR02595">
    <property type="entry name" value="PEP_CTERM"/>
    <property type="match status" value="1"/>
</dbReference>